<dbReference type="GO" id="GO:0016758">
    <property type="term" value="F:hexosyltransferase activity"/>
    <property type="evidence" value="ECO:0007669"/>
    <property type="project" value="TreeGrafter"/>
</dbReference>
<evidence type="ECO:0000259" key="1">
    <source>
        <dbReference type="Pfam" id="PF00534"/>
    </source>
</evidence>
<organism evidence="3 4">
    <name type="scientific">Vibrio navarrensis</name>
    <dbReference type="NCBI Taxonomy" id="29495"/>
    <lineage>
        <taxon>Bacteria</taxon>
        <taxon>Pseudomonadati</taxon>
        <taxon>Pseudomonadota</taxon>
        <taxon>Gammaproteobacteria</taxon>
        <taxon>Vibrionales</taxon>
        <taxon>Vibrionaceae</taxon>
        <taxon>Vibrio</taxon>
    </lineage>
</organism>
<dbReference type="SUPFAM" id="SSF53756">
    <property type="entry name" value="UDP-Glycosyltransferase/glycogen phosphorylase"/>
    <property type="match status" value="1"/>
</dbReference>
<dbReference type="InterPro" id="IPR028098">
    <property type="entry name" value="Glyco_trans_4-like_N"/>
</dbReference>
<protein>
    <submittedName>
        <fullName evidence="3">Glycosyltransferase family 4 protein</fullName>
    </submittedName>
</protein>
<dbReference type="RefSeq" id="WP_193158176.1">
    <property type="nucleotide sequence ID" value="NZ_CP065217.1"/>
</dbReference>
<name>A0AAJ4IBU6_9VIBR</name>
<feature type="domain" description="Glycosyl transferase family 1" evidence="1">
    <location>
        <begin position="222"/>
        <end position="377"/>
    </location>
</feature>
<dbReference type="AlphaFoldDB" id="A0AAJ4IBU6"/>
<dbReference type="PANTHER" id="PTHR45947">
    <property type="entry name" value="SULFOQUINOVOSYL TRANSFERASE SQD2"/>
    <property type="match status" value="1"/>
</dbReference>
<dbReference type="InterPro" id="IPR001296">
    <property type="entry name" value="Glyco_trans_1"/>
</dbReference>
<evidence type="ECO:0000259" key="2">
    <source>
        <dbReference type="Pfam" id="PF13579"/>
    </source>
</evidence>
<dbReference type="InterPro" id="IPR050194">
    <property type="entry name" value="Glycosyltransferase_grp1"/>
</dbReference>
<evidence type="ECO:0000313" key="3">
    <source>
        <dbReference type="EMBL" id="QPL53825.1"/>
    </source>
</evidence>
<dbReference type="Pfam" id="PF00534">
    <property type="entry name" value="Glycos_transf_1"/>
    <property type="match status" value="1"/>
</dbReference>
<proteinExistence type="predicted"/>
<dbReference type="PANTHER" id="PTHR45947:SF3">
    <property type="entry name" value="SULFOQUINOVOSYL TRANSFERASE SQD2"/>
    <property type="match status" value="1"/>
</dbReference>
<evidence type="ECO:0000313" key="4">
    <source>
        <dbReference type="Proteomes" id="UP000594435"/>
    </source>
</evidence>
<gene>
    <name evidence="3" type="ORF">I3X05_01175</name>
</gene>
<dbReference type="Pfam" id="PF13579">
    <property type="entry name" value="Glyco_trans_4_4"/>
    <property type="match status" value="1"/>
</dbReference>
<feature type="domain" description="Glycosyltransferase subfamily 4-like N-terminal" evidence="2">
    <location>
        <begin position="20"/>
        <end position="197"/>
    </location>
</feature>
<dbReference type="Proteomes" id="UP000594435">
    <property type="component" value="Chromosome 1"/>
</dbReference>
<reference evidence="3 4" key="1">
    <citation type="submission" date="2020-11" db="EMBL/GenBank/DDBJ databases">
        <title>Complete and Circularized Genome Assembly of a human isolate of Vibrio navarrensis biotype pommerensis with MiSeq and MinION Sequence Data.</title>
        <authorList>
            <person name="Schwartz K."/>
            <person name="Borowiak M."/>
            <person name="Deneke C."/>
            <person name="Balau V."/>
            <person name="Metelmann C."/>
            <person name="Strauch E."/>
        </authorList>
    </citation>
    <scope>NUCLEOTIDE SEQUENCE [LARGE SCALE GENOMIC DNA]</scope>
    <source>
        <strain evidence="3 4">20-VB00237</strain>
    </source>
</reference>
<dbReference type="CDD" id="cd03794">
    <property type="entry name" value="GT4_WbuB-like"/>
    <property type="match status" value="1"/>
</dbReference>
<sequence>MKILFISQLYDPEYSIKGHALMKHWVDQGHEVEVITTFPNYPVGKVYDGYKVQLVDSSYKDQVKITRVWSHISHSKSKLSRAWSYISFTLMALLFALKSKNVSVVYTYHPQSTTGLIGMLMTLLKRVPYITDVQDLWPDSLAATGLGSNKLVTSLIGGWCRLVYKCSSQVVVLSEGFKTTLIERGVSGDKINVVYNWCPEEKLISLALEQSTYTVSSNSTVKLAYAGNLGTAQDLKSVIQAMGMLDDIDVHLSLIGGGVEREVLEQEVKDLKLKNVEILGYVPPKNLFSELVNYDALLVHLRDEPLFKITIPSKTQSYTALAKPIIMAVSGETQDIIRGGQCGYYPIPSNPESIADAIRELSSDRDNWALLGNNSRKTYLDKFSLESGYRALDSVLKKAVSYGN</sequence>
<dbReference type="EMBL" id="CP065217">
    <property type="protein sequence ID" value="QPL53825.1"/>
    <property type="molecule type" value="Genomic_DNA"/>
</dbReference>
<accession>A0AAJ4IBU6</accession>
<dbReference type="Gene3D" id="3.40.50.2000">
    <property type="entry name" value="Glycogen Phosphorylase B"/>
    <property type="match status" value="2"/>
</dbReference>